<proteinExistence type="predicted"/>
<sequence>ECLNEVLKDMDKDISGSVREVV</sequence>
<gene>
    <name evidence="1" type="ORF">LCGC14_1314920</name>
</gene>
<organism evidence="1">
    <name type="scientific">marine sediment metagenome</name>
    <dbReference type="NCBI Taxonomy" id="412755"/>
    <lineage>
        <taxon>unclassified sequences</taxon>
        <taxon>metagenomes</taxon>
        <taxon>ecological metagenomes</taxon>
    </lineage>
</organism>
<name>A0A0F9L6G2_9ZZZZ</name>
<dbReference type="EMBL" id="LAZR01007794">
    <property type="protein sequence ID" value="KKM82901.1"/>
    <property type="molecule type" value="Genomic_DNA"/>
</dbReference>
<evidence type="ECO:0000313" key="1">
    <source>
        <dbReference type="EMBL" id="KKM82901.1"/>
    </source>
</evidence>
<feature type="non-terminal residue" evidence="1">
    <location>
        <position position="1"/>
    </location>
</feature>
<dbReference type="AlphaFoldDB" id="A0A0F9L6G2"/>
<accession>A0A0F9L6G2</accession>
<reference evidence="1" key="1">
    <citation type="journal article" date="2015" name="Nature">
        <title>Complex archaea that bridge the gap between prokaryotes and eukaryotes.</title>
        <authorList>
            <person name="Spang A."/>
            <person name="Saw J.H."/>
            <person name="Jorgensen S.L."/>
            <person name="Zaremba-Niedzwiedzka K."/>
            <person name="Martijn J."/>
            <person name="Lind A.E."/>
            <person name="van Eijk R."/>
            <person name="Schleper C."/>
            <person name="Guy L."/>
            <person name="Ettema T.J."/>
        </authorList>
    </citation>
    <scope>NUCLEOTIDE SEQUENCE</scope>
</reference>
<comment type="caution">
    <text evidence="1">The sequence shown here is derived from an EMBL/GenBank/DDBJ whole genome shotgun (WGS) entry which is preliminary data.</text>
</comment>
<protein>
    <submittedName>
        <fullName evidence="1">Uncharacterized protein</fullName>
    </submittedName>
</protein>